<feature type="compositionally biased region" description="Low complexity" evidence="1">
    <location>
        <begin position="33"/>
        <end position="46"/>
    </location>
</feature>
<evidence type="ECO:0000313" key="2">
    <source>
        <dbReference type="EMBL" id="SGY61975.1"/>
    </source>
</evidence>
<feature type="compositionally biased region" description="Acidic residues" evidence="1">
    <location>
        <begin position="47"/>
        <end position="74"/>
    </location>
</feature>
<protein>
    <submittedName>
        <fullName evidence="2">BQ5605_C007g04633 protein</fullName>
    </submittedName>
</protein>
<organism evidence="2 3">
    <name type="scientific">Microbotryum silenes-dioicae</name>
    <dbReference type="NCBI Taxonomy" id="796604"/>
    <lineage>
        <taxon>Eukaryota</taxon>
        <taxon>Fungi</taxon>
        <taxon>Dikarya</taxon>
        <taxon>Basidiomycota</taxon>
        <taxon>Pucciniomycotina</taxon>
        <taxon>Microbotryomycetes</taxon>
        <taxon>Microbotryales</taxon>
        <taxon>Microbotryaceae</taxon>
        <taxon>Microbotryum</taxon>
    </lineage>
</organism>
<feature type="region of interest" description="Disordered" evidence="1">
    <location>
        <begin position="187"/>
        <end position="389"/>
    </location>
</feature>
<feature type="compositionally biased region" description="Basic and acidic residues" evidence="1">
    <location>
        <begin position="268"/>
        <end position="293"/>
    </location>
</feature>
<gene>
    <name evidence="2" type="primary">BQ5605_C007g04633</name>
    <name evidence="2" type="ORF">BQ5605_C007G04633</name>
</gene>
<dbReference type="AlphaFoldDB" id="A0A2X0P9M9"/>
<dbReference type="EMBL" id="FQNC01000045">
    <property type="protein sequence ID" value="SGY61975.1"/>
    <property type="molecule type" value="Genomic_DNA"/>
</dbReference>
<keyword evidence="3" id="KW-1185">Reference proteome</keyword>
<feature type="compositionally biased region" description="Basic and acidic residues" evidence="1">
    <location>
        <begin position="209"/>
        <end position="235"/>
    </location>
</feature>
<feature type="compositionally biased region" description="Basic residues" evidence="1">
    <location>
        <begin position="1"/>
        <end position="10"/>
    </location>
</feature>
<evidence type="ECO:0000313" key="3">
    <source>
        <dbReference type="Proteomes" id="UP000249464"/>
    </source>
</evidence>
<dbReference type="Proteomes" id="UP000249464">
    <property type="component" value="Unassembled WGS sequence"/>
</dbReference>
<feature type="compositionally biased region" description="Basic and acidic residues" evidence="1">
    <location>
        <begin position="334"/>
        <end position="360"/>
    </location>
</feature>
<feature type="compositionally biased region" description="Basic and acidic residues" evidence="1">
    <location>
        <begin position="313"/>
        <end position="326"/>
    </location>
</feature>
<feature type="compositionally biased region" description="Basic residues" evidence="1">
    <location>
        <begin position="236"/>
        <end position="264"/>
    </location>
</feature>
<dbReference type="STRING" id="796604.A0A2X0P9M9"/>
<sequence>MYKHVAKARKLAASNKEAVMSDESESEDDLEQDVSSQASGSGSGSEEGSEDEEEGSDEDEGEGSDDDDEQDEAEALIPPPLGYPTAEEAGKDPIVTVPREAGDTAADAEVGEDKMLCVVCPTKKIKKGRMLEVHLASKDHKRRLERFQAHIAKADFPASSLAVDARQISAQIDNLLIQRLTLQTLTGGPTPAEQSKKDKEAAASKPKSKAAEENARIKTQAELEEISKREAIRAVKREKHAKLRQAKAEKRARKRAAKKEKAIKKTMTAKELKQPKNKEKYKPKPKPSPEEIQQRQALKKVKRDADALAAKNVPKDEVAFKKEEPVKSAAKKRARDEPNKEQPKTKEASKKETSKNEQPKPVKAAPAPVVEEKKAKKPKKAKMASASEA</sequence>
<name>A0A2X0P9M9_9BASI</name>
<proteinExistence type="predicted"/>
<accession>A0A2X0P9M9</accession>
<feature type="compositionally biased region" description="Acidic residues" evidence="1">
    <location>
        <begin position="20"/>
        <end position="32"/>
    </location>
</feature>
<evidence type="ECO:0000256" key="1">
    <source>
        <dbReference type="SAM" id="MobiDB-lite"/>
    </source>
</evidence>
<feature type="region of interest" description="Disordered" evidence="1">
    <location>
        <begin position="1"/>
        <end position="110"/>
    </location>
</feature>
<reference evidence="2 3" key="1">
    <citation type="submission" date="2016-11" db="EMBL/GenBank/DDBJ databases">
        <authorList>
            <person name="Jaros S."/>
            <person name="Januszkiewicz K."/>
            <person name="Wedrychowicz H."/>
        </authorList>
    </citation>
    <scope>NUCLEOTIDE SEQUENCE [LARGE SCALE GENOMIC DNA]</scope>
</reference>